<dbReference type="Proteomes" id="UP000051757">
    <property type="component" value="Unassembled WGS sequence"/>
</dbReference>
<reference evidence="1 2" key="1">
    <citation type="journal article" date="2016" name="Front. Microbiol.">
        <title>Genome Sequence of Type Strains of Genus Stenotrophomonas.</title>
        <authorList>
            <person name="Patil P.P."/>
            <person name="Midha S."/>
            <person name="Kumar S."/>
            <person name="Patil P.B."/>
        </authorList>
    </citation>
    <scope>NUCLEOTIDE SEQUENCE [LARGE SCALE GENOMIC DNA]</scope>
    <source>
        <strain evidence="1 2">LMG 978</strain>
    </source>
</reference>
<evidence type="ECO:0000313" key="1">
    <source>
        <dbReference type="EMBL" id="KRG51252.1"/>
    </source>
</evidence>
<dbReference type="EMBL" id="LLXV01000026">
    <property type="protein sequence ID" value="KRG51252.1"/>
    <property type="molecule type" value="Genomic_DNA"/>
</dbReference>
<protein>
    <submittedName>
        <fullName evidence="1">Uncharacterized protein</fullName>
    </submittedName>
</protein>
<proteinExistence type="predicted"/>
<organism evidence="1 2">
    <name type="scientific">Stenotrophomonas beteli</name>
    <dbReference type="NCBI Taxonomy" id="3384461"/>
    <lineage>
        <taxon>Bacteria</taxon>
        <taxon>Pseudomonadati</taxon>
        <taxon>Pseudomonadota</taxon>
        <taxon>Gammaproteobacteria</taxon>
        <taxon>Lysobacterales</taxon>
        <taxon>Lysobacteraceae</taxon>
        <taxon>Stenotrophomonas</taxon>
        <taxon>Stenotrophomonas maltophilia group</taxon>
    </lineage>
</organism>
<dbReference type="AlphaFoldDB" id="A0A0R0BD51"/>
<evidence type="ECO:0000313" key="2">
    <source>
        <dbReference type="Proteomes" id="UP000051757"/>
    </source>
</evidence>
<keyword evidence="2" id="KW-1185">Reference proteome</keyword>
<gene>
    <name evidence="1" type="ORF">ARC23_09685</name>
</gene>
<comment type="caution">
    <text evidence="1">The sequence shown here is derived from an EMBL/GenBank/DDBJ whole genome shotgun (WGS) entry which is preliminary data.</text>
</comment>
<accession>A0A0R0BD51</accession>
<sequence length="320" mass="36210">MASKNTLRELIKEDIDALSSRHSDLVDDFQRRRPAMVGWYEDDEPCRRGYGFISTAGNSASGIGPQQAIHESFKVLDISLCRAIEHATGEEAPLQTKQKAEKLRAQDDSSLIEPFKGRDWLMPRLLLIYEHLGPIRGSGQHGGAHDYDNGRYTIHPSERRLSKGEASTSISLDEVSPIERLALCIGMACMDPCLIDELWEKHVKHLLGRLFKLHNIRADPQMLPERGRVDLRLNSQLETPFDYQQLKDDFDYPSSYEIYKELVLDVLFISEDGNYYLVPASKVRALPSSVTEQSLMEFRCESAPDFVSLKINQEIAAEGG</sequence>
<name>A0A0R0BD51_9GAMM</name>